<protein>
    <recommendedName>
        <fullName evidence="3">Beta-ketoacyl synthase N-terminal domain-containing protein</fullName>
    </recommendedName>
</protein>
<dbReference type="HOGENOM" id="CLU_115282_0_0_10"/>
<evidence type="ECO:0008006" key="3">
    <source>
        <dbReference type="Google" id="ProtNLM"/>
    </source>
</evidence>
<proteinExistence type="predicted"/>
<evidence type="ECO:0000313" key="1">
    <source>
        <dbReference type="EMBL" id="EGN58256.1"/>
    </source>
</evidence>
<reference evidence="2" key="1">
    <citation type="journal article" date="2011" name="Stand. Genomic Sci.">
        <title>Non-contiguous finished genome sequence of the opportunistic oral pathogen Prevotella multisaccharivorax type strain (PPPA20).</title>
        <authorList>
            <person name="Pati A."/>
            <person name="Gronow S."/>
            <person name="Lu M."/>
            <person name="Lapidus A."/>
            <person name="Nolan M."/>
            <person name="Lucas S."/>
            <person name="Hammon N."/>
            <person name="Deshpande S."/>
            <person name="Cheng J.F."/>
            <person name="Tapia R."/>
            <person name="Han C."/>
            <person name="Goodwin L."/>
            <person name="Pitluck S."/>
            <person name="Liolios K."/>
            <person name="Pagani I."/>
            <person name="Mavromatis K."/>
            <person name="Mikhailova N."/>
            <person name="Huntemann M."/>
            <person name="Chen A."/>
            <person name="Palaniappan K."/>
            <person name="Land M."/>
            <person name="Hauser L."/>
            <person name="Detter J.C."/>
            <person name="Brambilla E.M."/>
            <person name="Rohde M."/>
            <person name="Goker M."/>
            <person name="Woyke T."/>
            <person name="Bristow J."/>
            <person name="Eisen J.A."/>
            <person name="Markowitz V."/>
            <person name="Hugenholtz P."/>
            <person name="Kyrpides N.C."/>
            <person name="Klenk H.P."/>
            <person name="Ivanova N."/>
        </authorList>
    </citation>
    <scope>NUCLEOTIDE SEQUENCE [LARGE SCALE GENOMIC DNA]</scope>
    <source>
        <strain evidence="2">DSM 17128</strain>
    </source>
</reference>
<accession>F8N591</accession>
<keyword evidence="2" id="KW-1185">Reference proteome</keyword>
<organism evidence="1 2">
    <name type="scientific">Hallella multisaccharivorax DSM 17128</name>
    <dbReference type="NCBI Taxonomy" id="688246"/>
    <lineage>
        <taxon>Bacteria</taxon>
        <taxon>Pseudomonadati</taxon>
        <taxon>Bacteroidota</taxon>
        <taxon>Bacteroidia</taxon>
        <taxon>Bacteroidales</taxon>
        <taxon>Prevotellaceae</taxon>
        <taxon>Hallella</taxon>
    </lineage>
</organism>
<dbReference type="EMBL" id="GL945016">
    <property type="protein sequence ID" value="EGN58256.1"/>
    <property type="molecule type" value="Genomic_DNA"/>
</dbReference>
<dbReference type="OrthoDB" id="1071350at2"/>
<sequence>MIKILHHVLIDTYNTQVDEHLVSGMGTGIKQIKNLIRKYLPGCDNIYKMSRLSQLGILAVELLNDAEALAPCGEENHDQTEETGVCLFSSSSCITADIAYQKTIQEEFFPVPGLFVYTAPNVVAGDISIKNNYSGDTCFYILPGEDIGVMKMIIEAIYNGFEGNVIAGWLDHYSDDNYKANIYKLNLKNGN</sequence>
<name>F8N591_9BACT</name>
<dbReference type="RefSeq" id="WP_007572159.1">
    <property type="nucleotide sequence ID" value="NZ_BPTS01000003.1"/>
</dbReference>
<dbReference type="STRING" id="688246.Premu_0052"/>
<evidence type="ECO:0000313" key="2">
    <source>
        <dbReference type="Proteomes" id="UP000002772"/>
    </source>
</evidence>
<gene>
    <name evidence="1" type="ORF">Premu_0052</name>
</gene>
<dbReference type="Proteomes" id="UP000002772">
    <property type="component" value="Unassembled WGS sequence"/>
</dbReference>
<dbReference type="AlphaFoldDB" id="F8N591"/>